<evidence type="ECO:0000256" key="3">
    <source>
        <dbReference type="ARBA" id="ARBA00022729"/>
    </source>
</evidence>
<dbReference type="EMBL" id="UINC01003084">
    <property type="protein sequence ID" value="SVA03214.1"/>
    <property type="molecule type" value="Genomic_DNA"/>
</dbReference>
<accession>A0A381SIE3</accession>
<keyword evidence="5" id="KW-0443">Lipid metabolism</keyword>
<dbReference type="GO" id="GO:0016787">
    <property type="term" value="F:hydrolase activity"/>
    <property type="evidence" value="ECO:0007669"/>
    <property type="project" value="UniProtKB-KW"/>
</dbReference>
<evidence type="ECO:0000256" key="2">
    <source>
        <dbReference type="ARBA" id="ARBA00022525"/>
    </source>
</evidence>
<keyword evidence="2" id="KW-0964">Secreted</keyword>
<dbReference type="Gene3D" id="3.40.50.1820">
    <property type="entry name" value="alpha/beta hydrolase"/>
    <property type="match status" value="1"/>
</dbReference>
<dbReference type="GO" id="GO:0005576">
    <property type="term" value="C:extracellular region"/>
    <property type="evidence" value="ECO:0007669"/>
    <property type="project" value="UniProtKB-SubCell"/>
</dbReference>
<sequence length="374" mass="42388">MGWGPDEMAGYKYWGGKNDITNYLKEQGFEVYTASVGPVSSNWDRAVELFYQIKGGQVDYGQDHAKTYGLIQKPEAKNFPGLYPDWDQNHPIHIIGHSMGGQTARMLQYLLESVFYLEEEKEQPEESTLLGYVHTGWITSITTMSTPHNGTTLSDIITKGIPFLQDVMGVAAVVGNDFFDFDLQQWGFEKRREETWVAYFRRMREHKAWGTRNMCAWDVSLEGARSLNTLAPVSSNIYYFSYATSNTKLDSASGFHVPHKSMNLILRANARIMGRKKAYWTDGTATDSTWYENDGIVNTISQLGPTTGTDGEDHIVAYKAGELLIPGQWYHIKTYNLDHKAFIGHGLKDDEKINEMLALFKDQCNLLQSLPAKE</sequence>
<dbReference type="SUPFAM" id="SSF53474">
    <property type="entry name" value="alpha/beta-Hydrolases"/>
    <property type="match status" value="1"/>
</dbReference>
<reference evidence="7" key="1">
    <citation type="submission" date="2018-05" db="EMBL/GenBank/DDBJ databases">
        <authorList>
            <person name="Lanie J.A."/>
            <person name="Ng W.-L."/>
            <person name="Kazmierczak K.M."/>
            <person name="Andrzejewski T.M."/>
            <person name="Davidsen T.M."/>
            <person name="Wayne K.J."/>
            <person name="Tettelin H."/>
            <person name="Glass J.I."/>
            <person name="Rusch D."/>
            <person name="Podicherti R."/>
            <person name="Tsui H.-C.T."/>
            <person name="Winkler M.E."/>
        </authorList>
    </citation>
    <scope>NUCLEOTIDE SEQUENCE</scope>
</reference>
<dbReference type="AlphaFoldDB" id="A0A381SIE3"/>
<dbReference type="InterPro" id="IPR029058">
    <property type="entry name" value="AB_hydrolase_fold"/>
</dbReference>
<dbReference type="PANTHER" id="PTHR34043">
    <property type="entry name" value="ALPHA/BETA-HYDROLASES SUPERFAMILY PROTEIN"/>
    <property type="match status" value="1"/>
</dbReference>
<protein>
    <recommendedName>
        <fullName evidence="6">Lipase-like C-terminal domain-containing protein</fullName>
    </recommendedName>
</protein>
<evidence type="ECO:0000313" key="7">
    <source>
        <dbReference type="EMBL" id="SVA03214.1"/>
    </source>
</evidence>
<evidence type="ECO:0000256" key="5">
    <source>
        <dbReference type="ARBA" id="ARBA00023098"/>
    </source>
</evidence>
<name>A0A381SIE3_9ZZZZ</name>
<keyword evidence="4" id="KW-0378">Hydrolase</keyword>
<gene>
    <name evidence="7" type="ORF">METZ01_LOCUS56068</name>
</gene>
<dbReference type="Pfam" id="PF24708">
    <property type="entry name" value="Lip_C"/>
    <property type="match status" value="1"/>
</dbReference>
<dbReference type="PANTHER" id="PTHR34043:SF3">
    <property type="entry name" value="ALPHA_BETA-HYDROLASES SUPERFAMILY PROTEIN"/>
    <property type="match status" value="1"/>
</dbReference>
<feature type="domain" description="Lipase-like C-terminal" evidence="6">
    <location>
        <begin position="12"/>
        <end position="360"/>
    </location>
</feature>
<organism evidence="7">
    <name type="scientific">marine metagenome</name>
    <dbReference type="NCBI Taxonomy" id="408172"/>
    <lineage>
        <taxon>unclassified sequences</taxon>
        <taxon>metagenomes</taxon>
        <taxon>ecological metagenomes</taxon>
    </lineage>
</organism>
<keyword evidence="3" id="KW-0732">Signal</keyword>
<evidence type="ECO:0000256" key="4">
    <source>
        <dbReference type="ARBA" id="ARBA00022801"/>
    </source>
</evidence>
<dbReference type="InterPro" id="IPR056304">
    <property type="entry name" value="Lip-like_C"/>
</dbReference>
<evidence type="ECO:0000259" key="6">
    <source>
        <dbReference type="Pfam" id="PF24708"/>
    </source>
</evidence>
<dbReference type="GO" id="GO:0006629">
    <property type="term" value="P:lipid metabolic process"/>
    <property type="evidence" value="ECO:0007669"/>
    <property type="project" value="UniProtKB-KW"/>
</dbReference>
<evidence type="ECO:0000256" key="1">
    <source>
        <dbReference type="ARBA" id="ARBA00004613"/>
    </source>
</evidence>
<comment type="subcellular location">
    <subcellularLocation>
        <location evidence="1">Secreted</location>
    </subcellularLocation>
</comment>
<proteinExistence type="predicted"/>